<dbReference type="EMBL" id="CAKOAT010996446">
    <property type="protein sequence ID" value="CAH8392510.1"/>
    <property type="molecule type" value="Genomic_DNA"/>
</dbReference>
<feature type="compositionally biased region" description="Basic residues" evidence="1">
    <location>
        <begin position="362"/>
        <end position="371"/>
    </location>
</feature>
<accession>A0ABC8M874</accession>
<feature type="region of interest" description="Disordered" evidence="1">
    <location>
        <begin position="321"/>
        <end position="409"/>
    </location>
</feature>
<dbReference type="InterPro" id="IPR050257">
    <property type="entry name" value="eL8/uL1-like"/>
</dbReference>
<proteinExistence type="predicted"/>
<evidence type="ECO:0000256" key="1">
    <source>
        <dbReference type="SAM" id="MobiDB-lite"/>
    </source>
</evidence>
<name>A0ABC8M874_ERUVS</name>
<dbReference type="Proteomes" id="UP001642260">
    <property type="component" value="Unassembled WGS sequence"/>
</dbReference>
<dbReference type="SUPFAM" id="SSF56808">
    <property type="entry name" value="Ribosomal protein L1"/>
    <property type="match status" value="1"/>
</dbReference>
<protein>
    <recommendedName>
        <fullName evidence="4">Ribosomal protein L1</fullName>
    </recommendedName>
</protein>
<feature type="compositionally biased region" description="Basic residues" evidence="1">
    <location>
        <begin position="382"/>
        <end position="391"/>
    </location>
</feature>
<feature type="region of interest" description="Disordered" evidence="1">
    <location>
        <begin position="1"/>
        <end position="22"/>
    </location>
</feature>
<gene>
    <name evidence="2" type="ORF">ERUC_LOCUS44993</name>
</gene>
<reference evidence="2 3" key="1">
    <citation type="submission" date="2022-03" db="EMBL/GenBank/DDBJ databases">
        <authorList>
            <person name="Macdonald S."/>
            <person name="Ahmed S."/>
            <person name="Newling K."/>
        </authorList>
    </citation>
    <scope>NUCLEOTIDE SEQUENCE [LARGE SCALE GENOMIC DNA]</scope>
</reference>
<dbReference type="InterPro" id="IPR023674">
    <property type="entry name" value="Ribosomal_uL1-like"/>
</dbReference>
<dbReference type="Pfam" id="PF00687">
    <property type="entry name" value="Ribosomal_L1"/>
    <property type="match status" value="1"/>
</dbReference>
<dbReference type="CDD" id="cd00403">
    <property type="entry name" value="Ribosomal_L1"/>
    <property type="match status" value="1"/>
</dbReference>
<dbReference type="InterPro" id="IPR028364">
    <property type="entry name" value="Ribosomal_uL1/biogenesis"/>
</dbReference>
<evidence type="ECO:0000313" key="2">
    <source>
        <dbReference type="EMBL" id="CAH8392510.1"/>
    </source>
</evidence>
<dbReference type="PANTHER" id="PTHR23105">
    <property type="entry name" value="RIBOSOMAL PROTEIN L7AE FAMILY MEMBER"/>
    <property type="match status" value="1"/>
</dbReference>
<feature type="compositionally biased region" description="Basic and acidic residues" evidence="1">
    <location>
        <begin position="333"/>
        <end position="361"/>
    </location>
</feature>
<dbReference type="InterPro" id="IPR016095">
    <property type="entry name" value="Ribosomal_uL1_3-a/b-sand"/>
</dbReference>
<feature type="compositionally biased region" description="Polar residues" evidence="1">
    <location>
        <begin position="1"/>
        <end position="20"/>
    </location>
</feature>
<sequence>MSTATAENQPNQPPQSTRVSPKTVYDAITSLLKLKTEKSKTDKPQLLDQDEFVYLIVTLNKIPQTTRTNAHRIRLPHPLINTEKESPELCLIIDDRPKSGLTKEDAVAKIESENIPITKVLKLSKLKKDYKAFEAKRKLFDSYEMFFADRRVIPLLPRLIGKKFFVQKKIPLPVDLKHKNWKQQIEKGLGSAMFFIRTGTCSVVKIGKLSMERDEVIENVMGTLNDVVEILPSKWKYVRSLHLKLSESVSLPIYQSVPELKIKIDDSEERSGVKEERKSDVVKGKKKKKGRIQEVRCMDSFVSEVLDDDEIGDVEVSVDKEEKKKKNNKRKKEVSEVAEAEKPKKNNKRKKEESEVAEAEKPKKKVAKGKRKEMTLNNVFNPKKKTMHRKKESGGRLKPKGMVMSVVRN</sequence>
<dbReference type="Gene3D" id="3.40.50.790">
    <property type="match status" value="1"/>
</dbReference>
<dbReference type="AlphaFoldDB" id="A0ABC8M874"/>
<evidence type="ECO:0000313" key="3">
    <source>
        <dbReference type="Proteomes" id="UP001642260"/>
    </source>
</evidence>
<comment type="caution">
    <text evidence="2">The sequence shown here is derived from an EMBL/GenBank/DDBJ whole genome shotgun (WGS) entry which is preliminary data.</text>
</comment>
<dbReference type="FunFam" id="3.40.50.790:FF:000012">
    <property type="entry name" value="Ribosomal protein L1p/L10e family"/>
    <property type="match status" value="1"/>
</dbReference>
<organism evidence="2 3">
    <name type="scientific">Eruca vesicaria subsp. sativa</name>
    <name type="common">Garden rocket</name>
    <name type="synonym">Eruca sativa</name>
    <dbReference type="NCBI Taxonomy" id="29727"/>
    <lineage>
        <taxon>Eukaryota</taxon>
        <taxon>Viridiplantae</taxon>
        <taxon>Streptophyta</taxon>
        <taxon>Embryophyta</taxon>
        <taxon>Tracheophyta</taxon>
        <taxon>Spermatophyta</taxon>
        <taxon>Magnoliopsida</taxon>
        <taxon>eudicotyledons</taxon>
        <taxon>Gunneridae</taxon>
        <taxon>Pentapetalae</taxon>
        <taxon>rosids</taxon>
        <taxon>malvids</taxon>
        <taxon>Brassicales</taxon>
        <taxon>Brassicaceae</taxon>
        <taxon>Brassiceae</taxon>
        <taxon>Eruca</taxon>
    </lineage>
</organism>
<evidence type="ECO:0008006" key="4">
    <source>
        <dbReference type="Google" id="ProtNLM"/>
    </source>
</evidence>
<keyword evidence="3" id="KW-1185">Reference proteome</keyword>